<dbReference type="Proteomes" id="UP000053091">
    <property type="component" value="Unassembled WGS sequence"/>
</dbReference>
<proteinExistence type="predicted"/>
<dbReference type="PATRIC" id="fig|1678841.3.peg.3461"/>
<dbReference type="EMBL" id="DF968183">
    <property type="protein sequence ID" value="GAP44899.1"/>
    <property type="molecule type" value="Genomic_DNA"/>
</dbReference>
<keyword evidence="1" id="KW-0732">Signal</keyword>
<dbReference type="NCBIfam" id="TIGR01533">
    <property type="entry name" value="lipo_e_P4"/>
    <property type="match status" value="1"/>
</dbReference>
<dbReference type="PIRSF" id="PIRSF019271">
    <property type="entry name" value="Acid_Ptase_C"/>
    <property type="match status" value="1"/>
</dbReference>
<keyword evidence="2" id="KW-0449">Lipoprotein</keyword>
<dbReference type="SFLD" id="SFLDG01125">
    <property type="entry name" value="C1.1:_Acid_Phosphatase_Like"/>
    <property type="match status" value="1"/>
</dbReference>
<dbReference type="InterPro" id="IPR006423">
    <property type="entry name" value="Lipo_e_P4"/>
</dbReference>
<dbReference type="Pfam" id="PF03767">
    <property type="entry name" value="Acid_phosphat_B"/>
    <property type="match status" value="1"/>
</dbReference>
<evidence type="ECO:0000313" key="3">
    <source>
        <dbReference type="Proteomes" id="UP000053091"/>
    </source>
</evidence>
<dbReference type="Gene3D" id="3.40.50.1000">
    <property type="entry name" value="HAD superfamily/HAD-like"/>
    <property type="match status" value="1"/>
</dbReference>
<dbReference type="GO" id="GO:0009279">
    <property type="term" value="C:cell outer membrane"/>
    <property type="evidence" value="ECO:0007669"/>
    <property type="project" value="InterPro"/>
</dbReference>
<dbReference type="InterPro" id="IPR023214">
    <property type="entry name" value="HAD_sf"/>
</dbReference>
<dbReference type="SFLD" id="SFLDS00003">
    <property type="entry name" value="Haloacid_Dehalogenase"/>
    <property type="match status" value="1"/>
</dbReference>
<organism evidence="2">
    <name type="scientific">Lentimicrobium saccharophilum</name>
    <dbReference type="NCBI Taxonomy" id="1678841"/>
    <lineage>
        <taxon>Bacteria</taxon>
        <taxon>Pseudomonadati</taxon>
        <taxon>Bacteroidota</taxon>
        <taxon>Bacteroidia</taxon>
        <taxon>Bacteroidales</taxon>
        <taxon>Lentimicrobiaceae</taxon>
        <taxon>Lentimicrobium</taxon>
    </lineage>
</organism>
<reference evidence="2" key="1">
    <citation type="journal article" date="2015" name="Genome Announc.">
        <title>Draft Genome Sequence of Bacteroidales Strain TBC1, a Novel Isolate from a Methanogenic Wastewater Treatment System.</title>
        <authorList>
            <person name="Tourlousse D.M."/>
            <person name="Matsuura N."/>
            <person name="Sun L."/>
            <person name="Toyonaga M."/>
            <person name="Kuroda K."/>
            <person name="Ohashi A."/>
            <person name="Cruz R."/>
            <person name="Yamaguchi T."/>
            <person name="Sekiguchi Y."/>
        </authorList>
    </citation>
    <scope>NUCLEOTIDE SEQUENCE [LARGE SCALE GENOMIC DNA]</scope>
    <source>
        <strain evidence="2">TBC1</strain>
    </source>
</reference>
<dbReference type="OrthoDB" id="395856at2"/>
<dbReference type="PROSITE" id="PS51257">
    <property type="entry name" value="PROKAR_LIPOPROTEIN"/>
    <property type="match status" value="1"/>
</dbReference>
<dbReference type="SUPFAM" id="SSF56784">
    <property type="entry name" value="HAD-like"/>
    <property type="match status" value="1"/>
</dbReference>
<dbReference type="PANTHER" id="PTHR31284">
    <property type="entry name" value="ACID PHOSPHATASE-LIKE PROTEIN"/>
    <property type="match status" value="1"/>
</dbReference>
<evidence type="ECO:0000256" key="1">
    <source>
        <dbReference type="ARBA" id="ARBA00022729"/>
    </source>
</evidence>
<gene>
    <name evidence="2" type="ORF">TBC1_12713</name>
</gene>
<dbReference type="InterPro" id="IPR036412">
    <property type="entry name" value="HAD-like_sf"/>
</dbReference>
<dbReference type="AlphaFoldDB" id="A0A0S7C6W8"/>
<name>A0A0S7C6W8_9BACT</name>
<accession>A0A0S7C6W8</accession>
<evidence type="ECO:0000313" key="2">
    <source>
        <dbReference type="EMBL" id="GAP44899.1"/>
    </source>
</evidence>
<protein>
    <submittedName>
        <fullName evidence="2">5'-nucleotidase, lipoprotein e(P4) family</fullName>
    </submittedName>
</protein>
<sequence>MKNIALLTSLVLILLTSSCKWFQREDRTGSAEKPAEVPAVIVKDSAFRQLIRNEHMVLATLYQQTAAEYRALCYQAFNIGKIMLDLDLADKSVNKHRIIVLDVDETVLDNSPFQAKSVLESTSYPVNWDEWCNLARAEALPGALDFLKYARANGVSIFYVTNRKDYLKDVTVKNLAALGFPHADGEHVITRAAEASKEGRRQLLAGKYHISLLFGDNLNDFAEDFEGLAVKPRLDAVDRVSAEFGKRFILLPNAMYGDWENALYNYNPGVEDSVRFQLRRKALRSF</sequence>
<dbReference type="InterPro" id="IPR005519">
    <property type="entry name" value="Acid_phosphat_B-like"/>
</dbReference>
<dbReference type="CDD" id="cd07534">
    <property type="entry name" value="HAD_CAP"/>
    <property type="match status" value="1"/>
</dbReference>
<dbReference type="RefSeq" id="WP_137305786.1">
    <property type="nucleotide sequence ID" value="NZ_DF968183.1"/>
</dbReference>
<dbReference type="PANTHER" id="PTHR31284:SF10">
    <property type="entry name" value="ACID PHOSPHATASE-LIKE PROTEIN"/>
    <property type="match status" value="1"/>
</dbReference>
<keyword evidence="3" id="KW-1185">Reference proteome</keyword>